<accession>A0A2S6IPM2</accession>
<feature type="transmembrane region" description="Helical" evidence="1">
    <location>
        <begin position="77"/>
        <end position="101"/>
    </location>
</feature>
<keyword evidence="1" id="KW-0812">Transmembrane</keyword>
<proteinExistence type="predicted"/>
<evidence type="ECO:0000256" key="1">
    <source>
        <dbReference type="SAM" id="Phobius"/>
    </source>
</evidence>
<dbReference type="AlphaFoldDB" id="A0A2S6IPM2"/>
<sequence>MAVGALSAVTWLAWLGWYDGDDLSVVDGLLAGVAVTVVGLSALGAWKIGARLGVLLVVVPLTVVMGWHLSITEPDPQLGIVIGFYGLVSLLLAGAGAGASVRGVRARRRT</sequence>
<organism evidence="2 3">
    <name type="scientific">Kineococcus xinjiangensis</name>
    <dbReference type="NCBI Taxonomy" id="512762"/>
    <lineage>
        <taxon>Bacteria</taxon>
        <taxon>Bacillati</taxon>
        <taxon>Actinomycetota</taxon>
        <taxon>Actinomycetes</taxon>
        <taxon>Kineosporiales</taxon>
        <taxon>Kineosporiaceae</taxon>
        <taxon>Kineococcus</taxon>
    </lineage>
</organism>
<evidence type="ECO:0000313" key="3">
    <source>
        <dbReference type="Proteomes" id="UP000239485"/>
    </source>
</evidence>
<protein>
    <submittedName>
        <fullName evidence="2">Uncharacterized protein</fullName>
    </submittedName>
</protein>
<gene>
    <name evidence="2" type="ORF">CLV92_105281</name>
</gene>
<reference evidence="2 3" key="1">
    <citation type="submission" date="2018-02" db="EMBL/GenBank/DDBJ databases">
        <title>Genomic Encyclopedia of Archaeal and Bacterial Type Strains, Phase II (KMG-II): from individual species to whole genera.</title>
        <authorList>
            <person name="Goeker M."/>
        </authorList>
    </citation>
    <scope>NUCLEOTIDE SEQUENCE [LARGE SCALE GENOMIC DNA]</scope>
    <source>
        <strain evidence="2 3">DSM 22857</strain>
    </source>
</reference>
<keyword evidence="3" id="KW-1185">Reference proteome</keyword>
<evidence type="ECO:0000313" key="2">
    <source>
        <dbReference type="EMBL" id="PPK96179.1"/>
    </source>
</evidence>
<dbReference type="EMBL" id="PTJD01000005">
    <property type="protein sequence ID" value="PPK96179.1"/>
    <property type="molecule type" value="Genomic_DNA"/>
</dbReference>
<comment type="caution">
    <text evidence="2">The sequence shown here is derived from an EMBL/GenBank/DDBJ whole genome shotgun (WGS) entry which is preliminary data.</text>
</comment>
<feature type="transmembrane region" description="Helical" evidence="1">
    <location>
        <begin position="52"/>
        <end position="71"/>
    </location>
</feature>
<dbReference type="Proteomes" id="UP000239485">
    <property type="component" value="Unassembled WGS sequence"/>
</dbReference>
<keyword evidence="1" id="KW-1133">Transmembrane helix</keyword>
<name>A0A2S6IPM2_9ACTN</name>
<feature type="transmembrane region" description="Helical" evidence="1">
    <location>
        <begin position="25"/>
        <end position="45"/>
    </location>
</feature>
<keyword evidence="1" id="KW-0472">Membrane</keyword>